<dbReference type="PROSITE" id="PS50017">
    <property type="entry name" value="DEATH_DOMAIN"/>
    <property type="match status" value="1"/>
</dbReference>
<evidence type="ECO:0000313" key="3">
    <source>
        <dbReference type="Proteomes" id="UP000663824"/>
    </source>
</evidence>
<accession>A0A816LHM0</accession>
<dbReference type="Gene3D" id="1.10.533.10">
    <property type="entry name" value="Death Domain, Fas"/>
    <property type="match status" value="1"/>
</dbReference>
<dbReference type="Proteomes" id="UP000663824">
    <property type="component" value="Unassembled WGS sequence"/>
</dbReference>
<dbReference type="AlphaFoldDB" id="A0A816LHM0"/>
<evidence type="ECO:0000313" key="2">
    <source>
        <dbReference type="EMBL" id="CAF1940161.1"/>
    </source>
</evidence>
<dbReference type="EMBL" id="CAJNRE010001382">
    <property type="protein sequence ID" value="CAF1940161.1"/>
    <property type="molecule type" value="Genomic_DNA"/>
</dbReference>
<name>A0A816LHM0_9BILA</name>
<dbReference type="InterPro" id="IPR000488">
    <property type="entry name" value="Death_dom"/>
</dbReference>
<dbReference type="SUPFAM" id="SSF47986">
    <property type="entry name" value="DEATH domain"/>
    <property type="match status" value="1"/>
</dbReference>
<protein>
    <recommendedName>
        <fullName evidence="1">Death domain-containing protein</fullName>
    </recommendedName>
</protein>
<comment type="caution">
    <text evidence="2">The sequence shown here is derived from an EMBL/GenBank/DDBJ whole genome shotgun (WGS) entry which is preliminary data.</text>
</comment>
<proteinExistence type="predicted"/>
<reference evidence="2" key="1">
    <citation type="submission" date="2021-02" db="EMBL/GenBank/DDBJ databases">
        <authorList>
            <person name="Nowell W R."/>
        </authorList>
    </citation>
    <scope>NUCLEOTIDE SEQUENCE</scope>
</reference>
<dbReference type="GO" id="GO:0007165">
    <property type="term" value="P:signal transduction"/>
    <property type="evidence" value="ECO:0007669"/>
    <property type="project" value="InterPro"/>
</dbReference>
<organism evidence="2 3">
    <name type="scientific">Rotaria magnacalcarata</name>
    <dbReference type="NCBI Taxonomy" id="392030"/>
    <lineage>
        <taxon>Eukaryota</taxon>
        <taxon>Metazoa</taxon>
        <taxon>Spiralia</taxon>
        <taxon>Gnathifera</taxon>
        <taxon>Rotifera</taxon>
        <taxon>Eurotatoria</taxon>
        <taxon>Bdelloidea</taxon>
        <taxon>Philodinida</taxon>
        <taxon>Philodinidae</taxon>
        <taxon>Rotaria</taxon>
    </lineage>
</organism>
<dbReference type="Pfam" id="PF00531">
    <property type="entry name" value="Death"/>
    <property type="match status" value="1"/>
</dbReference>
<feature type="domain" description="Death" evidence="1">
    <location>
        <begin position="230"/>
        <end position="311"/>
    </location>
</feature>
<dbReference type="CDD" id="cd01670">
    <property type="entry name" value="Death"/>
    <property type="match status" value="1"/>
</dbReference>
<gene>
    <name evidence="2" type="ORF">MBJ925_LOCUS5312</name>
</gene>
<sequence>MGGVFNTLPLSETENLSNISPNRADWLTSHADATGLAVVEVERLWNRFKQLTGSKDQTKLYPDSSTVANELSNDIFVKNFLKHIPRPKSDISSIPFGTFIIVMQWIDSASVQNKLAAIYHYLNNGEPIDSFMISKLLKHVYRDAKEDEIRALSLQFMQQLGGNDQAKVNMSQFIMGVQRAIPPNELDELLKFDIIPVHLLDEASVLPSLQGSATNIRSIDNFGSNDQVSDEQLRQIANQVANKDWSRLAVTLGFLEYDIESYKVTNGNDSAATMLELLRTWREQSGSTATKSRLKRHLNESGFPELTYILN</sequence>
<evidence type="ECO:0000259" key="1">
    <source>
        <dbReference type="PROSITE" id="PS50017"/>
    </source>
</evidence>
<dbReference type="InterPro" id="IPR011029">
    <property type="entry name" value="DEATH-like_dom_sf"/>
</dbReference>